<evidence type="ECO:0000256" key="4">
    <source>
        <dbReference type="SAM" id="MobiDB-lite"/>
    </source>
</evidence>
<feature type="compositionally biased region" description="Low complexity" evidence="4">
    <location>
        <begin position="37"/>
        <end position="47"/>
    </location>
</feature>
<proteinExistence type="inferred from homology"/>
<reference evidence="6" key="1">
    <citation type="journal article" date="2023" name="Mol. Phylogenet. Evol.">
        <title>Genome-scale phylogeny and comparative genomics of the fungal order Sordariales.</title>
        <authorList>
            <person name="Hensen N."/>
            <person name="Bonometti L."/>
            <person name="Westerberg I."/>
            <person name="Brannstrom I.O."/>
            <person name="Guillou S."/>
            <person name="Cros-Aarteil S."/>
            <person name="Calhoun S."/>
            <person name="Haridas S."/>
            <person name="Kuo A."/>
            <person name="Mondo S."/>
            <person name="Pangilinan J."/>
            <person name="Riley R."/>
            <person name="LaButti K."/>
            <person name="Andreopoulos B."/>
            <person name="Lipzen A."/>
            <person name="Chen C."/>
            <person name="Yan M."/>
            <person name="Daum C."/>
            <person name="Ng V."/>
            <person name="Clum A."/>
            <person name="Steindorff A."/>
            <person name="Ohm R.A."/>
            <person name="Martin F."/>
            <person name="Silar P."/>
            <person name="Natvig D.O."/>
            <person name="Lalanne C."/>
            <person name="Gautier V."/>
            <person name="Ament-Velasquez S.L."/>
            <person name="Kruys A."/>
            <person name="Hutchinson M.I."/>
            <person name="Powell A.J."/>
            <person name="Barry K."/>
            <person name="Miller A.N."/>
            <person name="Grigoriev I.V."/>
            <person name="Debuchy R."/>
            <person name="Gladieux P."/>
            <person name="Hiltunen Thoren M."/>
            <person name="Johannesson H."/>
        </authorList>
    </citation>
    <scope>NUCLEOTIDE SEQUENCE</scope>
    <source>
        <strain evidence="6">CBS 123565</strain>
    </source>
</reference>
<dbReference type="InterPro" id="IPR036869">
    <property type="entry name" value="J_dom_sf"/>
</dbReference>
<accession>A0AAN6UFE1</accession>
<sequence length="296" mass="31201">MRASLVVSSGRAATRLCASCRRDAVTALAASGAASRASLSTAAAGGAPPRNALTTRNTTPRWAAPASQSRHASTSSPSPAASTTSSPAPPTPPAIPTYYALFPQTLPLGPPPAGKFHIDLRALRREFLRLQAASHPDFHHAASHTPSSSTPSQANNNSSSKSPARARAEATSALINTAYKTLSSPLLRAQYILHAQHGIDLEGDEAGAQTAPDAELLMTVLEAREAIEEAEREEDLAEVRAANEERIRAAEAAIADALEGGDVPAAKEEAVRLRYWVNIREGVHGWERGKPVVLQH</sequence>
<protein>
    <submittedName>
        <fullName evidence="6">Co-chaperone Hsc20</fullName>
    </submittedName>
</protein>
<evidence type="ECO:0000256" key="2">
    <source>
        <dbReference type="ARBA" id="ARBA00023186"/>
    </source>
</evidence>
<dbReference type="GO" id="GO:0005739">
    <property type="term" value="C:mitochondrion"/>
    <property type="evidence" value="ECO:0007669"/>
    <property type="project" value="TreeGrafter"/>
</dbReference>
<dbReference type="InterPro" id="IPR009073">
    <property type="entry name" value="HscB_oligo_C"/>
</dbReference>
<dbReference type="PANTHER" id="PTHR14021">
    <property type="entry name" value="IRON-SULFUR CLUSTER CO-CHAPERONE PROTEIN HSCB"/>
    <property type="match status" value="1"/>
</dbReference>
<feature type="coiled-coil region" evidence="3">
    <location>
        <begin position="213"/>
        <end position="247"/>
    </location>
</feature>
<dbReference type="InterPro" id="IPR004640">
    <property type="entry name" value="HscB"/>
</dbReference>
<keyword evidence="7" id="KW-1185">Reference proteome</keyword>
<dbReference type="GO" id="GO:0001671">
    <property type="term" value="F:ATPase activator activity"/>
    <property type="evidence" value="ECO:0007669"/>
    <property type="project" value="InterPro"/>
</dbReference>
<reference evidence="6" key="2">
    <citation type="submission" date="2023-05" db="EMBL/GenBank/DDBJ databases">
        <authorList>
            <consortium name="Lawrence Berkeley National Laboratory"/>
            <person name="Steindorff A."/>
            <person name="Hensen N."/>
            <person name="Bonometti L."/>
            <person name="Westerberg I."/>
            <person name="Brannstrom I.O."/>
            <person name="Guillou S."/>
            <person name="Cros-Aarteil S."/>
            <person name="Calhoun S."/>
            <person name="Haridas S."/>
            <person name="Kuo A."/>
            <person name="Mondo S."/>
            <person name="Pangilinan J."/>
            <person name="Riley R."/>
            <person name="Labutti K."/>
            <person name="Andreopoulos B."/>
            <person name="Lipzen A."/>
            <person name="Chen C."/>
            <person name="Yanf M."/>
            <person name="Daum C."/>
            <person name="Ng V."/>
            <person name="Clum A."/>
            <person name="Ohm R."/>
            <person name="Martin F."/>
            <person name="Silar P."/>
            <person name="Natvig D."/>
            <person name="Lalanne C."/>
            <person name="Gautier V."/>
            <person name="Ament-Velasquez S.L."/>
            <person name="Kruys A."/>
            <person name="Hutchinson M.I."/>
            <person name="Powell A.J."/>
            <person name="Barry K."/>
            <person name="Miller A.N."/>
            <person name="Grigoriev I.V."/>
            <person name="Debuchy R."/>
            <person name="Gladieux P."/>
            <person name="Thoren M.H."/>
            <person name="Johannesson H."/>
        </authorList>
    </citation>
    <scope>NUCLEOTIDE SEQUENCE</scope>
    <source>
        <strain evidence="6">CBS 123565</strain>
    </source>
</reference>
<keyword evidence="2" id="KW-0143">Chaperone</keyword>
<gene>
    <name evidence="6" type="ORF">BT67DRAFT_148258</name>
</gene>
<dbReference type="EMBL" id="MU853422">
    <property type="protein sequence ID" value="KAK4131695.1"/>
    <property type="molecule type" value="Genomic_DNA"/>
</dbReference>
<evidence type="ECO:0000313" key="7">
    <source>
        <dbReference type="Proteomes" id="UP001304895"/>
    </source>
</evidence>
<dbReference type="Pfam" id="PF07743">
    <property type="entry name" value="HSCB_C"/>
    <property type="match status" value="1"/>
</dbReference>
<dbReference type="PANTHER" id="PTHR14021:SF15">
    <property type="entry name" value="IRON-SULFUR CLUSTER CO-CHAPERONE PROTEIN HSCB"/>
    <property type="match status" value="1"/>
</dbReference>
<dbReference type="Gene3D" id="1.10.287.110">
    <property type="entry name" value="DnaJ domain"/>
    <property type="match status" value="1"/>
</dbReference>
<dbReference type="SUPFAM" id="SSF47144">
    <property type="entry name" value="HSC20 (HSCB), C-terminal oligomerisation domain"/>
    <property type="match status" value="1"/>
</dbReference>
<dbReference type="NCBIfam" id="TIGR00714">
    <property type="entry name" value="hscB"/>
    <property type="match status" value="1"/>
</dbReference>
<keyword evidence="3" id="KW-0175">Coiled coil</keyword>
<dbReference type="GO" id="GO:0044571">
    <property type="term" value="P:[2Fe-2S] cluster assembly"/>
    <property type="evidence" value="ECO:0007669"/>
    <property type="project" value="InterPro"/>
</dbReference>
<feature type="domain" description="Co-chaperone HscB C-terminal oligomerisation" evidence="5">
    <location>
        <begin position="213"/>
        <end position="283"/>
    </location>
</feature>
<dbReference type="GO" id="GO:0051087">
    <property type="term" value="F:protein-folding chaperone binding"/>
    <property type="evidence" value="ECO:0007669"/>
    <property type="project" value="InterPro"/>
</dbReference>
<comment type="caution">
    <text evidence="6">The sequence shown here is derived from an EMBL/GenBank/DDBJ whole genome shotgun (WGS) entry which is preliminary data.</text>
</comment>
<dbReference type="Gene3D" id="1.20.1280.20">
    <property type="entry name" value="HscB, C-terminal domain"/>
    <property type="match status" value="1"/>
</dbReference>
<evidence type="ECO:0000259" key="5">
    <source>
        <dbReference type="Pfam" id="PF07743"/>
    </source>
</evidence>
<dbReference type="InterPro" id="IPR036386">
    <property type="entry name" value="HscB_C_sf"/>
</dbReference>
<evidence type="ECO:0000256" key="3">
    <source>
        <dbReference type="SAM" id="Coils"/>
    </source>
</evidence>
<dbReference type="GO" id="GO:0051259">
    <property type="term" value="P:protein complex oligomerization"/>
    <property type="evidence" value="ECO:0007669"/>
    <property type="project" value="InterPro"/>
</dbReference>
<feature type="compositionally biased region" description="Polar residues" evidence="4">
    <location>
        <begin position="153"/>
        <end position="162"/>
    </location>
</feature>
<evidence type="ECO:0000313" key="6">
    <source>
        <dbReference type="EMBL" id="KAK4131695.1"/>
    </source>
</evidence>
<dbReference type="Proteomes" id="UP001304895">
    <property type="component" value="Unassembled WGS sequence"/>
</dbReference>
<feature type="region of interest" description="Disordered" evidence="4">
    <location>
        <begin position="136"/>
        <end position="168"/>
    </location>
</feature>
<comment type="similarity">
    <text evidence="1">Belongs to the HscB family.</text>
</comment>
<dbReference type="AlphaFoldDB" id="A0AAN6UFE1"/>
<feature type="region of interest" description="Disordered" evidence="4">
    <location>
        <begin position="37"/>
        <end position="96"/>
    </location>
</feature>
<feature type="compositionally biased region" description="Low complexity" evidence="4">
    <location>
        <begin position="143"/>
        <end position="152"/>
    </location>
</feature>
<evidence type="ECO:0000256" key="1">
    <source>
        <dbReference type="ARBA" id="ARBA00010476"/>
    </source>
</evidence>
<dbReference type="SUPFAM" id="SSF46565">
    <property type="entry name" value="Chaperone J-domain"/>
    <property type="match status" value="1"/>
</dbReference>
<organism evidence="6 7">
    <name type="scientific">Trichocladium antarcticum</name>
    <dbReference type="NCBI Taxonomy" id="1450529"/>
    <lineage>
        <taxon>Eukaryota</taxon>
        <taxon>Fungi</taxon>
        <taxon>Dikarya</taxon>
        <taxon>Ascomycota</taxon>
        <taxon>Pezizomycotina</taxon>
        <taxon>Sordariomycetes</taxon>
        <taxon>Sordariomycetidae</taxon>
        <taxon>Sordariales</taxon>
        <taxon>Chaetomiaceae</taxon>
        <taxon>Trichocladium</taxon>
    </lineage>
</organism>
<feature type="compositionally biased region" description="Low complexity" evidence="4">
    <location>
        <begin position="65"/>
        <end position="86"/>
    </location>
</feature>
<name>A0AAN6UFE1_9PEZI</name>